<dbReference type="AlphaFoldDB" id="A0A2P2NZL5"/>
<evidence type="ECO:0000256" key="1">
    <source>
        <dbReference type="ARBA" id="ARBA00010515"/>
    </source>
</evidence>
<dbReference type="SUPFAM" id="SSF53474">
    <property type="entry name" value="alpha/beta-Hydrolases"/>
    <property type="match status" value="1"/>
</dbReference>
<dbReference type="Pfam" id="PF07859">
    <property type="entry name" value="Abhydrolase_3"/>
    <property type="match status" value="1"/>
</dbReference>
<protein>
    <submittedName>
        <fullName evidence="3">Uncharacterized protein MANES_18G032900</fullName>
    </submittedName>
</protein>
<dbReference type="GO" id="GO:0016787">
    <property type="term" value="F:hydrolase activity"/>
    <property type="evidence" value="ECO:0007669"/>
    <property type="project" value="InterPro"/>
</dbReference>
<name>A0A2P2NZL5_RHIMU</name>
<proteinExistence type="inferred from homology"/>
<dbReference type="InterPro" id="IPR029058">
    <property type="entry name" value="AB_hydrolase_fold"/>
</dbReference>
<dbReference type="InterPro" id="IPR050466">
    <property type="entry name" value="Carboxylest/Gibb_receptor"/>
</dbReference>
<evidence type="ECO:0000313" key="3">
    <source>
        <dbReference type="EMBL" id="MBX47925.1"/>
    </source>
</evidence>
<accession>A0A2P2NZL5</accession>
<evidence type="ECO:0000259" key="2">
    <source>
        <dbReference type="Pfam" id="PF07859"/>
    </source>
</evidence>
<dbReference type="InterPro" id="IPR013094">
    <property type="entry name" value="AB_hydrolase_3"/>
</dbReference>
<dbReference type="PANTHER" id="PTHR23024">
    <property type="entry name" value="ARYLACETAMIDE DEACETYLASE"/>
    <property type="match status" value="1"/>
</dbReference>
<dbReference type="EMBL" id="GGEC01067441">
    <property type="protein sequence ID" value="MBX47925.1"/>
    <property type="molecule type" value="Transcribed_RNA"/>
</dbReference>
<dbReference type="Gene3D" id="3.40.50.1820">
    <property type="entry name" value="alpha/beta hydrolase"/>
    <property type="match status" value="1"/>
</dbReference>
<comment type="similarity">
    <text evidence="1">Belongs to the 'GDXG' lipolytic enzyme family.</text>
</comment>
<sequence>METIPTEKELAYELPGGLRAYKDGRVERLRENDFVPASSDPFTGVSSKDVTIIPESNVSARLYLPKLGNPTQKLPLLVYFHGGAFCLSSAFTNKYHSYVAKLVSEAKVVAVSVDYRKAPEHPIPAAYEDSWAALQWVVSHRKGDGPESWLNDHADFGRVFLGGASAGANIVHNLAMAAGNPESGPSIGLLGVALEHPYFWGSGLTGSEAADPDRKASADSLWPFICPSNPDNDDPRVNPVAMGAPSLAGLGCERVLVCVAEKDVFRRRGWLYYEALSGSGWMGVAEIAETEAEDHGFHLNDLESEKANDLVKRIAAFLNRDMPLI</sequence>
<reference evidence="3" key="1">
    <citation type="submission" date="2018-02" db="EMBL/GenBank/DDBJ databases">
        <title>Rhizophora mucronata_Transcriptome.</title>
        <authorList>
            <person name="Meera S.P."/>
            <person name="Sreeshan A."/>
            <person name="Augustine A."/>
        </authorList>
    </citation>
    <scope>NUCLEOTIDE SEQUENCE</scope>
    <source>
        <tissue evidence="3">Leaf</tissue>
    </source>
</reference>
<organism evidence="3">
    <name type="scientific">Rhizophora mucronata</name>
    <name type="common">Asiatic mangrove</name>
    <dbReference type="NCBI Taxonomy" id="61149"/>
    <lineage>
        <taxon>Eukaryota</taxon>
        <taxon>Viridiplantae</taxon>
        <taxon>Streptophyta</taxon>
        <taxon>Embryophyta</taxon>
        <taxon>Tracheophyta</taxon>
        <taxon>Spermatophyta</taxon>
        <taxon>Magnoliopsida</taxon>
        <taxon>eudicotyledons</taxon>
        <taxon>Gunneridae</taxon>
        <taxon>Pentapetalae</taxon>
        <taxon>rosids</taxon>
        <taxon>fabids</taxon>
        <taxon>Malpighiales</taxon>
        <taxon>Rhizophoraceae</taxon>
        <taxon>Rhizophora</taxon>
    </lineage>
</organism>
<dbReference type="PANTHER" id="PTHR23024:SF458">
    <property type="entry name" value="ALPHA_BETA HYDROLASE FOLD-3 DOMAIN-CONTAINING PROTEIN"/>
    <property type="match status" value="1"/>
</dbReference>
<feature type="domain" description="Alpha/beta hydrolase fold-3" evidence="2">
    <location>
        <begin position="77"/>
        <end position="298"/>
    </location>
</feature>